<comment type="caution">
    <text evidence="2">The sequence shown here is derived from an EMBL/GenBank/DDBJ whole genome shotgun (WGS) entry which is preliminary data.</text>
</comment>
<protein>
    <submittedName>
        <fullName evidence="2">Uncharacterized protein</fullName>
    </submittedName>
</protein>
<dbReference type="EMBL" id="DUZY01000007">
    <property type="protein sequence ID" value="DAD45753.1"/>
    <property type="molecule type" value="Genomic_DNA"/>
</dbReference>
<gene>
    <name evidence="2" type="ORF">HUJ06_003983</name>
</gene>
<organism evidence="2 3">
    <name type="scientific">Nelumbo nucifera</name>
    <name type="common">Sacred lotus</name>
    <dbReference type="NCBI Taxonomy" id="4432"/>
    <lineage>
        <taxon>Eukaryota</taxon>
        <taxon>Viridiplantae</taxon>
        <taxon>Streptophyta</taxon>
        <taxon>Embryophyta</taxon>
        <taxon>Tracheophyta</taxon>
        <taxon>Spermatophyta</taxon>
        <taxon>Magnoliopsida</taxon>
        <taxon>Proteales</taxon>
        <taxon>Nelumbonaceae</taxon>
        <taxon>Nelumbo</taxon>
    </lineage>
</organism>
<evidence type="ECO:0000256" key="1">
    <source>
        <dbReference type="SAM" id="MobiDB-lite"/>
    </source>
</evidence>
<proteinExistence type="predicted"/>
<name>A0A822ZLW8_NELNU</name>
<reference evidence="2 3" key="1">
    <citation type="journal article" date="2020" name="Mol. Biol. Evol.">
        <title>Distinct Expression and Methylation Patterns for Genes with Different Fates following a Single Whole-Genome Duplication in Flowering Plants.</title>
        <authorList>
            <person name="Shi T."/>
            <person name="Rahmani R.S."/>
            <person name="Gugger P.F."/>
            <person name="Wang M."/>
            <person name="Li H."/>
            <person name="Zhang Y."/>
            <person name="Li Z."/>
            <person name="Wang Q."/>
            <person name="Van de Peer Y."/>
            <person name="Marchal K."/>
            <person name="Chen J."/>
        </authorList>
    </citation>
    <scope>NUCLEOTIDE SEQUENCE [LARGE SCALE GENOMIC DNA]</scope>
    <source>
        <tissue evidence="2">Leaf</tissue>
    </source>
</reference>
<feature type="region of interest" description="Disordered" evidence="1">
    <location>
        <begin position="123"/>
        <end position="158"/>
    </location>
</feature>
<dbReference type="Proteomes" id="UP000607653">
    <property type="component" value="Unassembled WGS sequence"/>
</dbReference>
<dbReference type="AlphaFoldDB" id="A0A822ZLW8"/>
<evidence type="ECO:0000313" key="3">
    <source>
        <dbReference type="Proteomes" id="UP000607653"/>
    </source>
</evidence>
<evidence type="ECO:0000313" key="2">
    <source>
        <dbReference type="EMBL" id="DAD45753.1"/>
    </source>
</evidence>
<keyword evidence="3" id="KW-1185">Reference proteome</keyword>
<accession>A0A822ZLW8</accession>
<sequence>MEEYTTLSFQRSGARQLSNLVASGAMSSSLLVLSTPLEEKYPKLPDSQQVSLEREIMANFLPLHATQLASNSGVVGHMFSSASRFTTDVHFSSAPHERHSTNAPFISQSLSDGISLPLTHSSHSGVFQSRPMSHYPRENNDISYNSGIMPSDDNTKQSDWQEWADQLNRDDDPLTPNWNDLLADTNVADTELEQPQVHQ</sequence>